<dbReference type="Proteomes" id="UP000789525">
    <property type="component" value="Unassembled WGS sequence"/>
</dbReference>
<comment type="caution">
    <text evidence="1">The sequence shown here is derived from an EMBL/GenBank/DDBJ whole genome shotgun (WGS) entry which is preliminary data.</text>
</comment>
<keyword evidence="2" id="KW-1185">Reference proteome</keyword>
<reference evidence="1" key="1">
    <citation type="submission" date="2021-06" db="EMBL/GenBank/DDBJ databases">
        <authorList>
            <person name="Kallberg Y."/>
            <person name="Tangrot J."/>
            <person name="Rosling A."/>
        </authorList>
    </citation>
    <scope>NUCLEOTIDE SEQUENCE</scope>
    <source>
        <strain evidence="1">CL356</strain>
    </source>
</reference>
<protein>
    <submittedName>
        <fullName evidence="1">3292_t:CDS:1</fullName>
    </submittedName>
</protein>
<sequence length="65" mass="7447">MSIAELGFNNDQTYALIPIQTSGRRVMGRDPVKKLALYIKENEDNLEVEEINELAIIWQKQALLT</sequence>
<organism evidence="1 2">
    <name type="scientific">Acaulospora colombiana</name>
    <dbReference type="NCBI Taxonomy" id="27376"/>
    <lineage>
        <taxon>Eukaryota</taxon>
        <taxon>Fungi</taxon>
        <taxon>Fungi incertae sedis</taxon>
        <taxon>Mucoromycota</taxon>
        <taxon>Glomeromycotina</taxon>
        <taxon>Glomeromycetes</taxon>
        <taxon>Diversisporales</taxon>
        <taxon>Acaulosporaceae</taxon>
        <taxon>Acaulospora</taxon>
    </lineage>
</organism>
<accession>A0ACA9L2B4</accession>
<name>A0ACA9L2B4_9GLOM</name>
<evidence type="ECO:0000313" key="1">
    <source>
        <dbReference type="EMBL" id="CAG8503679.1"/>
    </source>
</evidence>
<evidence type="ECO:0000313" key="2">
    <source>
        <dbReference type="Proteomes" id="UP000789525"/>
    </source>
</evidence>
<gene>
    <name evidence="1" type="ORF">ACOLOM_LOCUS2912</name>
</gene>
<dbReference type="EMBL" id="CAJVPT010004048">
    <property type="protein sequence ID" value="CAG8503679.1"/>
    <property type="molecule type" value="Genomic_DNA"/>
</dbReference>
<proteinExistence type="predicted"/>